<sequence>MKKRIRTKKLLSLVAVSAITITSLFSSVPKAFAWSCDDPHNQDQSTHLFIVNNGMKLISGNADSAINKPTTLLAQFRDRWEQGLYDADHINPFYDSSTFMSHFYDPDTQTNYAGLSYPTARQSGAKYFNLASNYYKNGDFYNAFYYLGVSLHYFTDATMPLHASNISNLDHQAPGYHSKLESYSESIQNQVTVPDSGLFNWVSSTDPELWIHQAAVQAKSVMPQVWNDSIISWFWQAATSNYYSDMWKNAVKTPILNQLNQAERETAGFIDMFFRSNGVEMPVTVYSGTGASELLGSGNYNYDQLVKGIGNDAISSIHIAPGYQVTLFADANYSGASTVVTGNVDDLGNLNHQVSSLKVEKISTNPAPSPTIQAESYSGSQGILTHSAGTGTVVGNINSGSWLSYDNVDFGTGKTKFIASVGMDPSSATIDKQLELRLDSPTGTIIGTFTISSTGGWNTYATQTSSVSGVSGIHKLYIVSKGSGDGFGNIDWFTFSS</sequence>
<name>A0ABU8G129_9BACI</name>
<accession>A0ABU8G129</accession>
<dbReference type="CDD" id="cd04084">
    <property type="entry name" value="CBM6_xylanase-like"/>
    <property type="match status" value="1"/>
</dbReference>
<dbReference type="EMBL" id="JBAWSV010000009">
    <property type="protein sequence ID" value="MEI4831970.1"/>
    <property type="molecule type" value="Genomic_DNA"/>
</dbReference>
<dbReference type="SMART" id="SM00770">
    <property type="entry name" value="Zn_dep_PLPC"/>
    <property type="match status" value="1"/>
</dbReference>
<keyword evidence="5" id="KW-0378">Hydrolase</keyword>
<evidence type="ECO:0000256" key="8">
    <source>
        <dbReference type="SAM" id="SignalP"/>
    </source>
</evidence>
<dbReference type="InterPro" id="IPR008979">
    <property type="entry name" value="Galactose-bd-like_sf"/>
</dbReference>
<dbReference type="InterPro" id="IPR011024">
    <property type="entry name" value="G_crystallin-like"/>
</dbReference>
<dbReference type="SMART" id="SM00606">
    <property type="entry name" value="CBD_IV"/>
    <property type="match status" value="1"/>
</dbReference>
<evidence type="ECO:0000256" key="1">
    <source>
        <dbReference type="ARBA" id="ARBA00012018"/>
    </source>
</evidence>
<keyword evidence="12" id="KW-1185">Reference proteome</keyword>
<feature type="signal peptide" evidence="8">
    <location>
        <begin position="1"/>
        <end position="33"/>
    </location>
</feature>
<dbReference type="Proteomes" id="UP001367922">
    <property type="component" value="Unassembled WGS sequence"/>
</dbReference>
<evidence type="ECO:0000256" key="5">
    <source>
        <dbReference type="ARBA" id="ARBA00022801"/>
    </source>
</evidence>
<keyword evidence="3" id="KW-0479">Metal-binding</keyword>
<evidence type="ECO:0000256" key="6">
    <source>
        <dbReference type="ARBA" id="ARBA00022833"/>
    </source>
</evidence>
<organism evidence="11 12">
    <name type="scientific">Bacillus yunxiaonensis</name>
    <dbReference type="NCBI Taxonomy" id="3127665"/>
    <lineage>
        <taxon>Bacteria</taxon>
        <taxon>Bacillati</taxon>
        <taxon>Bacillota</taxon>
        <taxon>Bacilli</taxon>
        <taxon>Bacillales</taxon>
        <taxon>Bacillaceae</taxon>
        <taxon>Bacillus</taxon>
    </lineage>
</organism>
<dbReference type="PROSITE" id="PS51175">
    <property type="entry name" value="CBM6"/>
    <property type="match status" value="1"/>
</dbReference>
<dbReference type="InterPro" id="IPR006584">
    <property type="entry name" value="Cellulose-bd_IV"/>
</dbReference>
<evidence type="ECO:0000313" key="12">
    <source>
        <dbReference type="Proteomes" id="UP001367922"/>
    </source>
</evidence>
<evidence type="ECO:0000256" key="7">
    <source>
        <dbReference type="ARBA" id="ARBA00031285"/>
    </source>
</evidence>
<dbReference type="InterPro" id="IPR008947">
    <property type="entry name" value="PLipase_C/P1_nuclease_dom_sf"/>
</dbReference>
<feature type="chain" id="PRO_5047024408" description="Phospholipase C" evidence="8">
    <location>
        <begin position="34"/>
        <end position="497"/>
    </location>
</feature>
<dbReference type="PROSITE" id="PS51346">
    <property type="entry name" value="PROKAR_ZN_DEPEND_PLPC_2"/>
    <property type="match status" value="1"/>
</dbReference>
<dbReference type="PRINTS" id="PR00479">
    <property type="entry name" value="PRPHPHLPASEC"/>
</dbReference>
<dbReference type="InterPro" id="IPR001531">
    <property type="entry name" value="Zn_PLipaseC"/>
</dbReference>
<dbReference type="SUPFAM" id="SSF48537">
    <property type="entry name" value="Phospholipase C/P1 nuclease"/>
    <property type="match status" value="1"/>
</dbReference>
<evidence type="ECO:0000256" key="3">
    <source>
        <dbReference type="ARBA" id="ARBA00022723"/>
    </source>
</evidence>
<dbReference type="RefSeq" id="WP_336484071.1">
    <property type="nucleotide sequence ID" value="NZ_JBAWSV010000009.1"/>
</dbReference>
<dbReference type="Pfam" id="PF03422">
    <property type="entry name" value="CBM_6"/>
    <property type="match status" value="1"/>
</dbReference>
<dbReference type="SUPFAM" id="SSF49785">
    <property type="entry name" value="Galactose-binding domain-like"/>
    <property type="match status" value="1"/>
</dbReference>
<evidence type="ECO:0000256" key="4">
    <source>
        <dbReference type="ARBA" id="ARBA00022729"/>
    </source>
</evidence>
<dbReference type="InterPro" id="IPR029002">
    <property type="entry name" value="PLPC/GPLD1"/>
</dbReference>
<feature type="domain" description="Zn-dependent PLC" evidence="10">
    <location>
        <begin position="31"/>
        <end position="284"/>
    </location>
</feature>
<evidence type="ECO:0000259" key="9">
    <source>
        <dbReference type="PROSITE" id="PS51175"/>
    </source>
</evidence>
<dbReference type="EC" id="3.1.4.3" evidence="1"/>
<dbReference type="Gene3D" id="2.60.120.260">
    <property type="entry name" value="Galactose-binding domain-like"/>
    <property type="match status" value="1"/>
</dbReference>
<dbReference type="SUPFAM" id="SSF49695">
    <property type="entry name" value="gamma-Crystallin-like"/>
    <property type="match status" value="1"/>
</dbReference>
<dbReference type="Gene3D" id="1.10.575.10">
    <property type="entry name" value="P1 Nuclease"/>
    <property type="match status" value="1"/>
</dbReference>
<evidence type="ECO:0000256" key="2">
    <source>
        <dbReference type="ARBA" id="ARBA00018391"/>
    </source>
</evidence>
<reference evidence="11 12" key="1">
    <citation type="submission" date="2024-01" db="EMBL/GenBank/DDBJ databases">
        <title>Seven novel Bacillus-like species.</title>
        <authorList>
            <person name="Liu G."/>
        </authorList>
    </citation>
    <scope>NUCLEOTIDE SEQUENCE [LARGE SCALE GENOMIC DNA]</scope>
    <source>
        <strain evidence="11 12">FJAT-53711</strain>
    </source>
</reference>
<comment type="caution">
    <text evidence="11">The sequence shown here is derived from an EMBL/GenBank/DDBJ whole genome shotgun (WGS) entry which is preliminary data.</text>
</comment>
<dbReference type="InterPro" id="IPR005084">
    <property type="entry name" value="CBM6"/>
</dbReference>
<dbReference type="CDD" id="cd11009">
    <property type="entry name" value="Zn_dep_PLPC"/>
    <property type="match status" value="1"/>
</dbReference>
<proteinExistence type="predicted"/>
<gene>
    <name evidence="11" type="ORF">WAX78_21320</name>
</gene>
<dbReference type="Pfam" id="PF00882">
    <property type="entry name" value="Zn_dep_PLPC"/>
    <property type="match status" value="1"/>
</dbReference>
<evidence type="ECO:0000259" key="10">
    <source>
        <dbReference type="PROSITE" id="PS51346"/>
    </source>
</evidence>
<keyword evidence="6" id="KW-0862">Zinc</keyword>
<dbReference type="Gene3D" id="2.60.20.10">
    <property type="entry name" value="Crystallins"/>
    <property type="match status" value="1"/>
</dbReference>
<evidence type="ECO:0000313" key="11">
    <source>
        <dbReference type="EMBL" id="MEI4831970.1"/>
    </source>
</evidence>
<feature type="domain" description="CBM6" evidence="9">
    <location>
        <begin position="370"/>
        <end position="496"/>
    </location>
</feature>
<keyword evidence="4 8" id="KW-0732">Signal</keyword>
<protein>
    <recommendedName>
        <fullName evidence="2">Phospholipase C</fullName>
        <ecNumber evidence="1">3.1.4.3</ecNumber>
    </recommendedName>
    <alternativeName>
        <fullName evidence="7">Phosphatidylcholine cholinephosphohydrolase</fullName>
    </alternativeName>
</protein>